<evidence type="ECO:0000256" key="1">
    <source>
        <dbReference type="ARBA" id="ARBA00023015"/>
    </source>
</evidence>
<name>A0A7W7WLE7_9ACTN</name>
<keyword evidence="3" id="KW-0804">Transcription</keyword>
<proteinExistence type="predicted"/>
<dbReference type="Gene3D" id="1.10.10.60">
    <property type="entry name" value="Homeodomain-like"/>
    <property type="match status" value="1"/>
</dbReference>
<dbReference type="InterPro" id="IPR037923">
    <property type="entry name" value="HTH-like"/>
</dbReference>
<dbReference type="Pfam" id="PF12833">
    <property type="entry name" value="HTH_18"/>
    <property type="match status" value="1"/>
</dbReference>
<evidence type="ECO:0000256" key="2">
    <source>
        <dbReference type="ARBA" id="ARBA00023125"/>
    </source>
</evidence>
<feature type="domain" description="HTH araC/xylS-type" evidence="4">
    <location>
        <begin position="213"/>
        <end position="311"/>
    </location>
</feature>
<sequence>MMVDKRHSRRSPRIGPGGQAVQDAVPLYGFQPPVGTPYGLEVSTVEDFFAEHDDWPWNPPRPGRATFHYLILVTEGELLHDVDHVTRTVACGQWLWVRPGHAQCWHPPGAARGLFILFEPDVLTSDAARLLAPLTAHEAPAVLSPHPDDAAWLRQTALQLLDEHRALGRRRLDVHHALRRSLLESLLLRLANSPDVTSASALAGGTGRRDTYARFVDALELHFRELHRAADYAGLLDCSVRTLSRAARDATGKGVREVIDERRLLEARRLLGGAGWDARAVAVHLGFTDPANFGRFFRDHTGLTPAAFAAREAKAGM</sequence>
<evidence type="ECO:0000313" key="6">
    <source>
        <dbReference type="Proteomes" id="UP000573327"/>
    </source>
</evidence>
<dbReference type="GO" id="GO:0003700">
    <property type="term" value="F:DNA-binding transcription factor activity"/>
    <property type="evidence" value="ECO:0007669"/>
    <property type="project" value="InterPro"/>
</dbReference>
<dbReference type="EMBL" id="JACHJR010000001">
    <property type="protein sequence ID" value="MBB4951717.1"/>
    <property type="molecule type" value="Genomic_DNA"/>
</dbReference>
<dbReference type="PANTHER" id="PTHR46796">
    <property type="entry name" value="HTH-TYPE TRANSCRIPTIONAL ACTIVATOR RHAS-RELATED"/>
    <property type="match status" value="1"/>
</dbReference>
<dbReference type="InterPro" id="IPR050204">
    <property type="entry name" value="AraC_XylS_family_regulators"/>
</dbReference>
<evidence type="ECO:0000313" key="5">
    <source>
        <dbReference type="EMBL" id="MBB4951717.1"/>
    </source>
</evidence>
<evidence type="ECO:0000259" key="4">
    <source>
        <dbReference type="PROSITE" id="PS01124"/>
    </source>
</evidence>
<dbReference type="Proteomes" id="UP000573327">
    <property type="component" value="Unassembled WGS sequence"/>
</dbReference>
<keyword evidence="6" id="KW-1185">Reference proteome</keyword>
<dbReference type="AlphaFoldDB" id="A0A7W7WLE7"/>
<evidence type="ECO:0000256" key="3">
    <source>
        <dbReference type="ARBA" id="ARBA00023163"/>
    </source>
</evidence>
<dbReference type="GO" id="GO:0043565">
    <property type="term" value="F:sequence-specific DNA binding"/>
    <property type="evidence" value="ECO:0007669"/>
    <property type="project" value="InterPro"/>
</dbReference>
<comment type="caution">
    <text evidence="5">The sequence shown here is derived from an EMBL/GenBank/DDBJ whole genome shotgun (WGS) entry which is preliminary data.</text>
</comment>
<dbReference type="RefSeq" id="WP_184923874.1">
    <property type="nucleotide sequence ID" value="NZ_JACHJR010000001.1"/>
</dbReference>
<dbReference type="InterPro" id="IPR009057">
    <property type="entry name" value="Homeodomain-like_sf"/>
</dbReference>
<gene>
    <name evidence="5" type="ORF">F4556_007252</name>
</gene>
<dbReference type="PROSITE" id="PS01124">
    <property type="entry name" value="HTH_ARAC_FAMILY_2"/>
    <property type="match status" value="1"/>
</dbReference>
<dbReference type="SUPFAM" id="SSF46689">
    <property type="entry name" value="Homeodomain-like"/>
    <property type="match status" value="1"/>
</dbReference>
<accession>A0A7W7WLE7</accession>
<dbReference type="InterPro" id="IPR018060">
    <property type="entry name" value="HTH_AraC"/>
</dbReference>
<keyword evidence="1" id="KW-0805">Transcription regulation</keyword>
<organism evidence="5 6">
    <name type="scientific">Kitasatospora gansuensis</name>
    <dbReference type="NCBI Taxonomy" id="258050"/>
    <lineage>
        <taxon>Bacteria</taxon>
        <taxon>Bacillati</taxon>
        <taxon>Actinomycetota</taxon>
        <taxon>Actinomycetes</taxon>
        <taxon>Kitasatosporales</taxon>
        <taxon>Streptomycetaceae</taxon>
        <taxon>Kitasatospora</taxon>
    </lineage>
</organism>
<protein>
    <submittedName>
        <fullName evidence="5">AraC-like DNA-binding protein</fullName>
    </submittedName>
</protein>
<reference evidence="5 6" key="1">
    <citation type="submission" date="2020-08" db="EMBL/GenBank/DDBJ databases">
        <title>Sequencing the genomes of 1000 actinobacteria strains.</title>
        <authorList>
            <person name="Klenk H.-P."/>
        </authorList>
    </citation>
    <scope>NUCLEOTIDE SEQUENCE [LARGE SCALE GENOMIC DNA]</scope>
    <source>
        <strain evidence="5 6">DSM 44786</strain>
    </source>
</reference>
<keyword evidence="2 5" id="KW-0238">DNA-binding</keyword>
<dbReference type="SMART" id="SM00342">
    <property type="entry name" value="HTH_ARAC"/>
    <property type="match status" value="1"/>
</dbReference>
<dbReference type="SUPFAM" id="SSF51215">
    <property type="entry name" value="Regulatory protein AraC"/>
    <property type="match status" value="1"/>
</dbReference>